<evidence type="ECO:0000313" key="8">
    <source>
        <dbReference type="Proteomes" id="UP000182737"/>
    </source>
</evidence>
<keyword evidence="4 7" id="KW-0808">Transferase</keyword>
<dbReference type="PIRSF" id="PIRSF000521">
    <property type="entry name" value="Transaminase_4ab_Lys_Orn"/>
    <property type="match status" value="1"/>
</dbReference>
<dbReference type="CDD" id="cd00610">
    <property type="entry name" value="OAT_like"/>
    <property type="match status" value="1"/>
</dbReference>
<comment type="similarity">
    <text evidence="6">Belongs to the class-III pyridoxal-phosphate-dependent aminotransferase family.</text>
</comment>
<evidence type="ECO:0000313" key="7">
    <source>
        <dbReference type="EMBL" id="SFI45872.1"/>
    </source>
</evidence>
<evidence type="ECO:0000256" key="5">
    <source>
        <dbReference type="ARBA" id="ARBA00022898"/>
    </source>
</evidence>
<dbReference type="GO" id="GO:0030170">
    <property type="term" value="F:pyridoxal phosphate binding"/>
    <property type="evidence" value="ECO:0007669"/>
    <property type="project" value="InterPro"/>
</dbReference>
<dbReference type="InterPro" id="IPR015421">
    <property type="entry name" value="PyrdxlP-dep_Trfase_major"/>
</dbReference>
<dbReference type="OrthoDB" id="9807885at2"/>
<dbReference type="GO" id="GO:0006526">
    <property type="term" value="P:L-arginine biosynthetic process"/>
    <property type="evidence" value="ECO:0007669"/>
    <property type="project" value="UniProtKB-ARBA"/>
</dbReference>
<protein>
    <submittedName>
        <fullName evidence="7">Acetylornithine/N-succinyldiaminopimelate aminotransferase</fullName>
    </submittedName>
</protein>
<dbReference type="GO" id="GO:0008483">
    <property type="term" value="F:transaminase activity"/>
    <property type="evidence" value="ECO:0007669"/>
    <property type="project" value="UniProtKB-KW"/>
</dbReference>
<organism evidence="7 8">
    <name type="scientific">Treponema bryantii</name>
    <dbReference type="NCBI Taxonomy" id="163"/>
    <lineage>
        <taxon>Bacteria</taxon>
        <taxon>Pseudomonadati</taxon>
        <taxon>Spirochaetota</taxon>
        <taxon>Spirochaetia</taxon>
        <taxon>Spirochaetales</taxon>
        <taxon>Treponemataceae</taxon>
        <taxon>Treponema</taxon>
    </lineage>
</organism>
<dbReference type="SUPFAM" id="SSF53383">
    <property type="entry name" value="PLP-dependent transferases"/>
    <property type="match status" value="1"/>
</dbReference>
<dbReference type="InterPro" id="IPR050103">
    <property type="entry name" value="Class-III_PLP-dep_AT"/>
</dbReference>
<proteinExistence type="inferred from homology"/>
<dbReference type="Gene3D" id="3.40.640.10">
    <property type="entry name" value="Type I PLP-dependent aspartate aminotransferase-like (Major domain)"/>
    <property type="match status" value="1"/>
</dbReference>
<evidence type="ECO:0000256" key="4">
    <source>
        <dbReference type="ARBA" id="ARBA00022679"/>
    </source>
</evidence>
<comment type="cofactor">
    <cofactor evidence="1">
        <name>pyridoxal 5'-phosphate</name>
        <dbReference type="ChEBI" id="CHEBI:597326"/>
    </cofactor>
</comment>
<dbReference type="RefSeq" id="WP_074930177.1">
    <property type="nucleotide sequence ID" value="NZ_FORI01000001.1"/>
</dbReference>
<dbReference type="EMBL" id="FORI01000001">
    <property type="protein sequence ID" value="SFI45872.1"/>
    <property type="molecule type" value="Genomic_DNA"/>
</dbReference>
<name>A0A1I3ID59_9SPIR</name>
<dbReference type="Gene3D" id="3.90.1150.10">
    <property type="entry name" value="Aspartate Aminotransferase, domain 1"/>
    <property type="match status" value="1"/>
</dbReference>
<dbReference type="GO" id="GO:0042802">
    <property type="term" value="F:identical protein binding"/>
    <property type="evidence" value="ECO:0007669"/>
    <property type="project" value="TreeGrafter"/>
</dbReference>
<reference evidence="8" key="1">
    <citation type="submission" date="2016-10" db="EMBL/GenBank/DDBJ databases">
        <authorList>
            <person name="Varghese N."/>
            <person name="Submissions S."/>
        </authorList>
    </citation>
    <scope>NUCLEOTIDE SEQUENCE [LARGE SCALE GENOMIC DNA]</scope>
    <source>
        <strain evidence="8">XBD1002</strain>
    </source>
</reference>
<dbReference type="FunFam" id="3.40.640.10:FF:000004">
    <property type="entry name" value="Acetylornithine aminotransferase"/>
    <property type="match status" value="1"/>
</dbReference>
<evidence type="ECO:0000256" key="6">
    <source>
        <dbReference type="RuleBase" id="RU003560"/>
    </source>
</evidence>
<dbReference type="InterPro" id="IPR015422">
    <property type="entry name" value="PyrdxlP-dep_Trfase_small"/>
</dbReference>
<accession>A0A1I3ID59</accession>
<keyword evidence="3" id="KW-0028">Amino-acid biosynthesis</keyword>
<dbReference type="PANTHER" id="PTHR11986:SF79">
    <property type="entry name" value="ACETYLORNITHINE AMINOTRANSFERASE, MITOCHONDRIAL"/>
    <property type="match status" value="1"/>
</dbReference>
<keyword evidence="5 6" id="KW-0663">Pyridoxal phosphate</keyword>
<keyword evidence="2 7" id="KW-0032">Aminotransferase</keyword>
<evidence type="ECO:0000256" key="2">
    <source>
        <dbReference type="ARBA" id="ARBA00022576"/>
    </source>
</evidence>
<gene>
    <name evidence="7" type="ORF">SAMN04487775_101514</name>
</gene>
<dbReference type="Proteomes" id="UP000182737">
    <property type="component" value="Unassembled WGS sequence"/>
</dbReference>
<evidence type="ECO:0000256" key="1">
    <source>
        <dbReference type="ARBA" id="ARBA00001933"/>
    </source>
</evidence>
<dbReference type="Pfam" id="PF00202">
    <property type="entry name" value="Aminotran_3"/>
    <property type="match status" value="1"/>
</dbReference>
<dbReference type="InterPro" id="IPR005814">
    <property type="entry name" value="Aminotrans_3"/>
</dbReference>
<keyword evidence="8" id="KW-1185">Reference proteome</keyword>
<dbReference type="AlphaFoldDB" id="A0A1I3ID59"/>
<dbReference type="NCBIfam" id="NF002325">
    <property type="entry name" value="PRK01278.1"/>
    <property type="match status" value="1"/>
</dbReference>
<dbReference type="NCBIfam" id="TIGR00707">
    <property type="entry name" value="argD"/>
    <property type="match status" value="1"/>
</dbReference>
<dbReference type="InterPro" id="IPR015424">
    <property type="entry name" value="PyrdxlP-dep_Trfase"/>
</dbReference>
<sequence>MEKKIVNNYGSFDVTFVKSKGSTMWDVNGKKYIDFIAGIGVNCLGHNYKPLVKAISNQARRQIHISNYYFSDVGLDFAENLLKVTGFERGYFGNSGAEANEAAIKLARKYGQLNGGDKRKTIVTLESSFHGRTLATLTATGQDRFHPDCFAPYPVGFKTIKANDFDALKGAFDDTTAALFIECIQGEGGVNLINPEWAKAAAEAARAAGAIVMADEVQTGVGRTGTYLASDWLGFKPEVVTLAKGIAGGLPMGACLFRGKAADVFVAGDHQSTFAGNPLACAAGLVVLETVSDPAFLDRVNHAGDYIRGAIASWNLPIVKDVRGKGLMIGTQIDKSIKPFDIEVRCLEKGLCTTTAGSDVVRFLPPLNISDKEIDEGLAIYKNVLEEFCK</sequence>
<dbReference type="InterPro" id="IPR004636">
    <property type="entry name" value="AcOrn/SuccOrn_fam"/>
</dbReference>
<evidence type="ECO:0000256" key="3">
    <source>
        <dbReference type="ARBA" id="ARBA00022605"/>
    </source>
</evidence>
<dbReference type="PANTHER" id="PTHR11986">
    <property type="entry name" value="AMINOTRANSFERASE CLASS III"/>
    <property type="match status" value="1"/>
</dbReference>